<protein>
    <submittedName>
        <fullName evidence="1">Uncharacterized protein</fullName>
    </submittedName>
</protein>
<organism evidence="1 2">
    <name type="scientific">Rhododendron molle</name>
    <name type="common">Chinese azalea</name>
    <name type="synonym">Azalea mollis</name>
    <dbReference type="NCBI Taxonomy" id="49168"/>
    <lineage>
        <taxon>Eukaryota</taxon>
        <taxon>Viridiplantae</taxon>
        <taxon>Streptophyta</taxon>
        <taxon>Embryophyta</taxon>
        <taxon>Tracheophyta</taxon>
        <taxon>Spermatophyta</taxon>
        <taxon>Magnoliopsida</taxon>
        <taxon>eudicotyledons</taxon>
        <taxon>Gunneridae</taxon>
        <taxon>Pentapetalae</taxon>
        <taxon>asterids</taxon>
        <taxon>Ericales</taxon>
        <taxon>Ericaceae</taxon>
        <taxon>Ericoideae</taxon>
        <taxon>Rhodoreae</taxon>
        <taxon>Rhododendron</taxon>
    </lineage>
</organism>
<keyword evidence="2" id="KW-1185">Reference proteome</keyword>
<name>A0ACC0NYV1_RHOML</name>
<comment type="caution">
    <text evidence="1">The sequence shown here is derived from an EMBL/GenBank/DDBJ whole genome shotgun (WGS) entry which is preliminary data.</text>
</comment>
<evidence type="ECO:0000313" key="1">
    <source>
        <dbReference type="EMBL" id="KAI8558094.1"/>
    </source>
</evidence>
<reference evidence="1" key="1">
    <citation type="submission" date="2022-02" db="EMBL/GenBank/DDBJ databases">
        <title>Plant Genome Project.</title>
        <authorList>
            <person name="Zhang R.-G."/>
        </authorList>
    </citation>
    <scope>NUCLEOTIDE SEQUENCE</scope>
    <source>
        <strain evidence="1">AT1</strain>
    </source>
</reference>
<evidence type="ECO:0000313" key="2">
    <source>
        <dbReference type="Proteomes" id="UP001062846"/>
    </source>
</evidence>
<sequence>MNDGVEVLAGPEHDDDNNPSEASAQTCNNFTFSSNRLFTTCTALPYLNAFLHWNYHPSNGTVDIAYRHTGIASSRWVAWALNLKGQGMIGAQCLVALHNSSGLPYAYTSSVDSYDTSIGETPLSFQVQRVSTEYVSHEMIIFATLVLPNNQTSFHQVWNDGLVSGGAPQSHPTNGDNLKSMGSVDFASGISYSSSGGGGSQQKKKNVHGVLNAISWGTLMPIGAMTARYVKVFKAADPAWFYLHVACQCCAYIIGVAGWATGLALGNHTGIHTNSHGKIGMTIFILGTLQVCALLLRPKKDNKYRLYWNFYHWSVGYTEIILSIVNIFEGFDILDPGKNWKRAYIGILIFLGITAAFLEAYTWYVVLKRKKTESGTYPDVGIGANGDTSAQTCDNFTFSSNRLFTTCTALPYLNAFLHWNYHPSNGTVNIAYRHTGIASSRWVAWALNLKGQGMIGAQCLVASHNSSGLPYAYTSSVDSYDTSLGETPLSFQVQRVSTEYVSNEMIIFATLVLPNNQTSFHQVWNDGPVSGGAPQSHPTNGDNLKSVGSVGFASGISNSSSGGGGSQQQKKKNVHGVLNAISWGTLMPIGAMTARYMKVFKSADPAWFYLHVACQCCAYVIGVAGWATGLALGNNTGIHTNSHGKIGMTIFILGTLQVCALLLRPKKDNKYRLYWNFEGFDILDPGKNRKRAYIGILIFLGITAAFLEAYTWYVVLKRKKTESGRYPDVGIGANGDSGCGTRSQQEV</sequence>
<gene>
    <name evidence="1" type="ORF">RHMOL_Rhmol04G0062000</name>
</gene>
<proteinExistence type="predicted"/>
<dbReference type="Proteomes" id="UP001062846">
    <property type="component" value="Chromosome 4"/>
</dbReference>
<dbReference type="EMBL" id="CM046391">
    <property type="protein sequence ID" value="KAI8558094.1"/>
    <property type="molecule type" value="Genomic_DNA"/>
</dbReference>
<accession>A0ACC0NYV1</accession>